<dbReference type="InterPro" id="IPR013320">
    <property type="entry name" value="ConA-like_dom_sf"/>
</dbReference>
<keyword evidence="1" id="KW-0472">Membrane</keyword>
<organism evidence="3 4">
    <name type="scientific">Prosthecobacter debontii</name>
    <dbReference type="NCBI Taxonomy" id="48467"/>
    <lineage>
        <taxon>Bacteria</taxon>
        <taxon>Pseudomonadati</taxon>
        <taxon>Verrucomicrobiota</taxon>
        <taxon>Verrucomicrobiia</taxon>
        <taxon>Verrucomicrobiales</taxon>
        <taxon>Verrucomicrobiaceae</taxon>
        <taxon>Prosthecobacter</taxon>
    </lineage>
</organism>
<dbReference type="PANTHER" id="PTHR30273">
    <property type="entry name" value="PERIPLASMIC SIGNAL SENSOR AND SIGMA FACTOR ACTIVATOR FECR-RELATED"/>
    <property type="match status" value="1"/>
</dbReference>
<name>A0A1T4WLM1_9BACT</name>
<reference evidence="4" key="1">
    <citation type="submission" date="2017-02" db="EMBL/GenBank/DDBJ databases">
        <authorList>
            <person name="Varghese N."/>
            <person name="Submissions S."/>
        </authorList>
    </citation>
    <scope>NUCLEOTIDE SEQUENCE [LARGE SCALE GENOMIC DNA]</scope>
    <source>
        <strain evidence="4">ATCC 700200</strain>
    </source>
</reference>
<evidence type="ECO:0000313" key="4">
    <source>
        <dbReference type="Proteomes" id="UP000190774"/>
    </source>
</evidence>
<keyword evidence="1" id="KW-0812">Transmembrane</keyword>
<dbReference type="SUPFAM" id="SSF49899">
    <property type="entry name" value="Concanavalin A-like lectins/glucanases"/>
    <property type="match status" value="1"/>
</dbReference>
<accession>A0A1T4WLM1</accession>
<sequence>MNAETRQELEGLLTALLEEEMSAEQKARLDDLLRSDWDCRRFYLEHMDQHARLLTAPAVSSGRLQQPTSVLSAPTRPKRRWVPLSAAAAILGLAGLSFFAGGQLQPQAQLATSPPEQTEQGCALITQTLNATFAEDSTAPIQGSMLLPGQLHLKSGLVKIEFFSGATLLAEGEVRMDIHSAWEAACHSGQVRVRVPPPARGFRLHAPGLNLVDLGTEFGVRVDTSGAAEVHVFEGEVEAHPGDAEMRLLTGGQSLRRDSGQTLTAGTADAEHFTSIERMNEISTRHAQERFEAWWNHSLELRKDPRLIACYLFKHWEADKWDRLVNNFTEPRVPTRAGGAVGARWVEGRWPMKNALEFKGPGDRVRINLGPETYPAITLATWVRVDGVDRKYNALLLTDGYEPGEPHWQIYEDGSLMFSIAYPRPKDPNKKYNQIYYSPRIFDLANQRRWHHLAVTYDSHSGEAVQYLDGREISREVNAHHVPDRPITFGASEIGNWGLPTENHQFPIRNLNGRMDEFLIYQAALAPAEIRSLYEAGKPD</sequence>
<dbReference type="EMBL" id="FUYE01000001">
    <property type="protein sequence ID" value="SKA78224.1"/>
    <property type="molecule type" value="Genomic_DNA"/>
</dbReference>
<dbReference type="PANTHER" id="PTHR30273:SF2">
    <property type="entry name" value="PROTEIN FECR"/>
    <property type="match status" value="1"/>
</dbReference>
<dbReference type="InterPro" id="IPR012373">
    <property type="entry name" value="Ferrdict_sens_TM"/>
</dbReference>
<dbReference type="AlphaFoldDB" id="A0A1T4WLM1"/>
<dbReference type="Gene3D" id="2.60.120.1440">
    <property type="match status" value="1"/>
</dbReference>
<protein>
    <submittedName>
        <fullName evidence="3">FecR family protein</fullName>
    </submittedName>
</protein>
<dbReference type="InterPro" id="IPR006860">
    <property type="entry name" value="FecR"/>
</dbReference>
<feature type="domain" description="FecR protein" evidence="2">
    <location>
        <begin position="187"/>
        <end position="238"/>
    </location>
</feature>
<proteinExistence type="predicted"/>
<gene>
    <name evidence="3" type="ORF">SAMN02745166_00483</name>
</gene>
<evidence type="ECO:0000313" key="3">
    <source>
        <dbReference type="EMBL" id="SKA78224.1"/>
    </source>
</evidence>
<dbReference type="RefSeq" id="WP_078811685.1">
    <property type="nucleotide sequence ID" value="NZ_FUYE01000001.1"/>
</dbReference>
<dbReference type="Pfam" id="PF13385">
    <property type="entry name" value="Laminin_G_3"/>
    <property type="match status" value="1"/>
</dbReference>
<evidence type="ECO:0000259" key="2">
    <source>
        <dbReference type="Pfam" id="PF04773"/>
    </source>
</evidence>
<keyword evidence="4" id="KW-1185">Reference proteome</keyword>
<dbReference type="Pfam" id="PF04773">
    <property type="entry name" value="FecR"/>
    <property type="match status" value="1"/>
</dbReference>
<dbReference type="Proteomes" id="UP000190774">
    <property type="component" value="Unassembled WGS sequence"/>
</dbReference>
<dbReference type="GO" id="GO:0016989">
    <property type="term" value="F:sigma factor antagonist activity"/>
    <property type="evidence" value="ECO:0007669"/>
    <property type="project" value="TreeGrafter"/>
</dbReference>
<dbReference type="STRING" id="48467.SAMN02745166_00483"/>
<dbReference type="OrthoDB" id="9802683at2"/>
<keyword evidence="1" id="KW-1133">Transmembrane helix</keyword>
<dbReference type="Gene3D" id="2.60.120.200">
    <property type="match status" value="1"/>
</dbReference>
<feature type="transmembrane region" description="Helical" evidence="1">
    <location>
        <begin position="81"/>
        <end position="100"/>
    </location>
</feature>
<evidence type="ECO:0000256" key="1">
    <source>
        <dbReference type="SAM" id="Phobius"/>
    </source>
</evidence>